<feature type="transmembrane region" description="Helical" evidence="8">
    <location>
        <begin position="323"/>
        <end position="344"/>
    </location>
</feature>
<feature type="transmembrane region" description="Helical" evidence="8">
    <location>
        <begin position="105"/>
        <end position="126"/>
    </location>
</feature>
<dbReference type="EMBL" id="CAWUHB010000001">
    <property type="protein sequence ID" value="CAK7208161.1"/>
    <property type="molecule type" value="Genomic_DNA"/>
</dbReference>
<feature type="transmembrane region" description="Helical" evidence="8">
    <location>
        <begin position="293"/>
        <end position="316"/>
    </location>
</feature>
<gene>
    <name evidence="10" type="primary">HGT1_1</name>
    <name evidence="10" type="ORF">SCUCBS95973_000008</name>
</gene>
<evidence type="ECO:0000256" key="2">
    <source>
        <dbReference type="ARBA" id="ARBA00010992"/>
    </source>
</evidence>
<dbReference type="InterPro" id="IPR005829">
    <property type="entry name" value="Sugar_transporter_CS"/>
</dbReference>
<reference evidence="10 11" key="1">
    <citation type="submission" date="2024-01" db="EMBL/GenBank/DDBJ databases">
        <authorList>
            <person name="Allen C."/>
            <person name="Tagirdzhanova G."/>
        </authorList>
    </citation>
    <scope>NUCLEOTIDE SEQUENCE [LARGE SCALE GENOMIC DNA]</scope>
</reference>
<dbReference type="InterPro" id="IPR020846">
    <property type="entry name" value="MFS_dom"/>
</dbReference>
<evidence type="ECO:0000256" key="1">
    <source>
        <dbReference type="ARBA" id="ARBA00004141"/>
    </source>
</evidence>
<evidence type="ECO:0000313" key="11">
    <source>
        <dbReference type="Proteomes" id="UP001642405"/>
    </source>
</evidence>
<evidence type="ECO:0000256" key="5">
    <source>
        <dbReference type="ARBA" id="ARBA00022989"/>
    </source>
</evidence>
<evidence type="ECO:0000256" key="6">
    <source>
        <dbReference type="ARBA" id="ARBA00023136"/>
    </source>
</evidence>
<dbReference type="Pfam" id="PF00083">
    <property type="entry name" value="Sugar_tr"/>
    <property type="match status" value="1"/>
</dbReference>
<keyword evidence="4 8" id="KW-0812">Transmembrane</keyword>
<dbReference type="PROSITE" id="PS00216">
    <property type="entry name" value="SUGAR_TRANSPORT_1"/>
    <property type="match status" value="2"/>
</dbReference>
<feature type="domain" description="Major facilitator superfamily (MFS) profile" evidence="9">
    <location>
        <begin position="11"/>
        <end position="463"/>
    </location>
</feature>
<feature type="transmembrane region" description="Helical" evidence="8">
    <location>
        <begin position="258"/>
        <end position="281"/>
    </location>
</feature>
<evidence type="ECO:0000259" key="9">
    <source>
        <dbReference type="PROSITE" id="PS50850"/>
    </source>
</evidence>
<dbReference type="InterPro" id="IPR036259">
    <property type="entry name" value="MFS_trans_sf"/>
</dbReference>
<dbReference type="InterPro" id="IPR003663">
    <property type="entry name" value="Sugar/inositol_transpt"/>
</dbReference>
<evidence type="ECO:0000256" key="3">
    <source>
        <dbReference type="ARBA" id="ARBA00022448"/>
    </source>
</evidence>
<dbReference type="CDD" id="cd17356">
    <property type="entry name" value="MFS_HXT"/>
    <property type="match status" value="1"/>
</dbReference>
<organism evidence="10 11">
    <name type="scientific">Sporothrix curviconia</name>
    <dbReference type="NCBI Taxonomy" id="1260050"/>
    <lineage>
        <taxon>Eukaryota</taxon>
        <taxon>Fungi</taxon>
        <taxon>Dikarya</taxon>
        <taxon>Ascomycota</taxon>
        <taxon>Pezizomycotina</taxon>
        <taxon>Sordariomycetes</taxon>
        <taxon>Sordariomycetidae</taxon>
        <taxon>Ophiostomatales</taxon>
        <taxon>Ophiostomataceae</taxon>
        <taxon>Sporothrix</taxon>
    </lineage>
</organism>
<dbReference type="SUPFAM" id="SSF103473">
    <property type="entry name" value="MFS general substrate transporter"/>
    <property type="match status" value="1"/>
</dbReference>
<comment type="similarity">
    <text evidence="2 7">Belongs to the major facilitator superfamily. Sugar transporter (TC 2.A.1.1) family.</text>
</comment>
<dbReference type="Proteomes" id="UP001642405">
    <property type="component" value="Unassembled WGS sequence"/>
</dbReference>
<name>A0ABP0ALQ4_9PEZI</name>
<keyword evidence="5 8" id="KW-1133">Transmembrane helix</keyword>
<feature type="transmembrane region" description="Helical" evidence="8">
    <location>
        <begin position="440"/>
        <end position="459"/>
    </location>
</feature>
<evidence type="ECO:0000256" key="8">
    <source>
        <dbReference type="SAM" id="Phobius"/>
    </source>
</evidence>
<keyword evidence="6 8" id="KW-0472">Membrane</keyword>
<dbReference type="PROSITE" id="PS50850">
    <property type="entry name" value="MFS"/>
    <property type="match status" value="1"/>
</dbReference>
<evidence type="ECO:0000313" key="10">
    <source>
        <dbReference type="EMBL" id="CAK7208161.1"/>
    </source>
</evidence>
<dbReference type="InterPro" id="IPR050360">
    <property type="entry name" value="MFS_Sugar_Transporters"/>
</dbReference>
<dbReference type="PANTHER" id="PTHR48022:SF7">
    <property type="entry name" value="MAJOR FACILITATOR SUPERFAMILY (MFS) PROFILE DOMAIN-CONTAINING PROTEIN-RELATED"/>
    <property type="match status" value="1"/>
</dbReference>
<feature type="transmembrane region" description="Helical" evidence="8">
    <location>
        <begin position="138"/>
        <end position="159"/>
    </location>
</feature>
<evidence type="ECO:0000256" key="4">
    <source>
        <dbReference type="ARBA" id="ARBA00022692"/>
    </source>
</evidence>
<keyword evidence="10" id="KW-0762">Sugar transport</keyword>
<feature type="transmembrane region" description="Helical" evidence="8">
    <location>
        <begin position="79"/>
        <end position="99"/>
    </location>
</feature>
<dbReference type="NCBIfam" id="TIGR00879">
    <property type="entry name" value="SP"/>
    <property type="match status" value="1"/>
</dbReference>
<dbReference type="PRINTS" id="PR00171">
    <property type="entry name" value="SUGRTRNSPORT"/>
</dbReference>
<keyword evidence="11" id="KW-1185">Reference proteome</keyword>
<accession>A0ABP0ALQ4</accession>
<feature type="transmembrane region" description="Helical" evidence="8">
    <location>
        <begin position="47"/>
        <end position="72"/>
    </location>
</feature>
<dbReference type="Gene3D" id="1.20.1250.20">
    <property type="entry name" value="MFS general substrate transporter like domains"/>
    <property type="match status" value="1"/>
</dbReference>
<feature type="transmembrane region" description="Helical" evidence="8">
    <location>
        <begin position="171"/>
        <end position="190"/>
    </location>
</feature>
<feature type="transmembrane region" description="Helical" evidence="8">
    <location>
        <begin position="374"/>
        <end position="398"/>
    </location>
</feature>
<keyword evidence="3 7" id="KW-0813">Transport</keyword>
<comment type="subcellular location">
    <subcellularLocation>
        <location evidence="1">Membrane</location>
        <topology evidence="1">Multi-pass membrane protein</topology>
    </subcellularLocation>
</comment>
<dbReference type="PROSITE" id="PS00217">
    <property type="entry name" value="SUGAR_TRANSPORT_2"/>
    <property type="match status" value="1"/>
</dbReference>
<proteinExistence type="inferred from homology"/>
<comment type="caution">
    <text evidence="10">The sequence shown here is derived from an EMBL/GenBank/DDBJ whole genome shotgun (WGS) entry which is preliminary data.</text>
</comment>
<sequence>MGYTITNAYALAAFLAIGGLLQGFDVSSMSGIISYPKFKEYYGYPNANVTGGITASISGASFLGCFVAFALVDRLGRRLTAQIACVLFVIGAILSSASVNVAMLIVGRVFSGAGVGMLTSSGPVFLAELCRKEIRGRILSLQPWASNWGALTMYFVAYGSMQTGSTAGFRIPWGVQAVAPIVLFTALFFFPQSPRWLASQDRFDECLQELARLHGNGDPDAPIVQAEYAEIQQAMQASRDMGAVKWSELVQRENIQRIIAGIFIHIWTQLSGNNAILFYVSYVFQMSGLTGNISLIAAGVQYAVQVVCTLPAIIYIDRLGRRPALMLGSALMAIFLYSTAATMANNGHYVPGGLNGTKAVSWVINPDAHNAQRAVIACTYLLVAAYSCTWNPIGWAYPPEIFPQRLRGKAVAVATSANWIFAFANNYYTPTAFQNLQWRTFLIFGTFNIAAGIHVFFLFPETKGRSLEDMDAVFASGVRAWQTSKLPDRLDYAVDDAERGKLDTQVDRVSDAGAGQS</sequence>
<feature type="transmembrane region" description="Helical" evidence="8">
    <location>
        <begin position="410"/>
        <end position="428"/>
    </location>
</feature>
<dbReference type="PANTHER" id="PTHR48022">
    <property type="entry name" value="PLASTIDIC GLUCOSE TRANSPORTER 4"/>
    <property type="match status" value="1"/>
</dbReference>
<protein>
    <submittedName>
        <fullName evidence="10">High affinity glucose transporter</fullName>
    </submittedName>
</protein>
<dbReference type="InterPro" id="IPR005828">
    <property type="entry name" value="MFS_sugar_transport-like"/>
</dbReference>
<evidence type="ECO:0000256" key="7">
    <source>
        <dbReference type="RuleBase" id="RU003346"/>
    </source>
</evidence>